<dbReference type="Proteomes" id="UP000018208">
    <property type="component" value="Unassembled WGS sequence"/>
</dbReference>
<proteinExistence type="predicted"/>
<evidence type="ECO:0000313" key="1">
    <source>
        <dbReference type="EMBL" id="EST42638.1"/>
    </source>
</evidence>
<dbReference type="EMBL" id="AUWU02000008">
    <property type="protein sequence ID" value="KAH0570112.1"/>
    <property type="molecule type" value="Genomic_DNA"/>
</dbReference>
<dbReference type="EMBL" id="KI546159">
    <property type="protein sequence ID" value="EST42638.1"/>
    <property type="molecule type" value="Genomic_DNA"/>
</dbReference>
<accession>V6LED6</accession>
<dbReference type="VEuPathDB" id="GiardiaDB:SS50377_28087"/>
<organism evidence="1">
    <name type="scientific">Spironucleus salmonicida</name>
    <dbReference type="NCBI Taxonomy" id="348837"/>
    <lineage>
        <taxon>Eukaryota</taxon>
        <taxon>Metamonada</taxon>
        <taxon>Diplomonadida</taxon>
        <taxon>Hexamitidae</taxon>
        <taxon>Hexamitinae</taxon>
        <taxon>Spironucleus</taxon>
    </lineage>
</organism>
<gene>
    <name evidence="1" type="ORF">SS50377_17958</name>
    <name evidence="2" type="ORF">SS50377_28087</name>
</gene>
<evidence type="ECO:0000313" key="2">
    <source>
        <dbReference type="EMBL" id="KAH0570112.1"/>
    </source>
</evidence>
<dbReference type="Gene3D" id="3.60.15.10">
    <property type="entry name" value="Ribonuclease Z/Hydroxyacylglutathione hydrolase-like"/>
    <property type="match status" value="1"/>
</dbReference>
<dbReference type="InterPro" id="IPR036866">
    <property type="entry name" value="RibonucZ/Hydroxyglut_hydro"/>
</dbReference>
<reference evidence="2" key="2">
    <citation type="submission" date="2020-12" db="EMBL/GenBank/DDBJ databases">
        <title>New Spironucleus salmonicida genome in near-complete chromosomes.</title>
        <authorList>
            <person name="Xu F."/>
            <person name="Kurt Z."/>
            <person name="Jimenez-Gonzalez A."/>
            <person name="Astvaldsson A."/>
            <person name="Andersson J.O."/>
            <person name="Svard S.G."/>
        </authorList>
    </citation>
    <scope>NUCLEOTIDE SEQUENCE</scope>
    <source>
        <strain evidence="2">ATCC 50377</strain>
    </source>
</reference>
<dbReference type="SUPFAM" id="SSF56281">
    <property type="entry name" value="Metallo-hydrolase/oxidoreductase"/>
    <property type="match status" value="1"/>
</dbReference>
<keyword evidence="3" id="KW-1185">Reference proteome</keyword>
<dbReference type="AlphaFoldDB" id="V6LED6"/>
<reference evidence="1 2" key="1">
    <citation type="journal article" date="2014" name="PLoS Genet.">
        <title>The Genome of Spironucleus salmonicida Highlights a Fish Pathogen Adapted to Fluctuating Environments.</title>
        <authorList>
            <person name="Xu F."/>
            <person name="Jerlstrom-Hultqvist J."/>
            <person name="Einarsson E."/>
            <person name="Astvaldsson A."/>
            <person name="Svard S.G."/>
            <person name="Andersson J.O."/>
        </authorList>
    </citation>
    <scope>NUCLEOTIDE SEQUENCE</scope>
    <source>
        <strain evidence="2">ATCC 50377</strain>
    </source>
</reference>
<protein>
    <recommendedName>
        <fullName evidence="4">Cleavage and polyadenylation specificity factor 100 kDa subunit</fullName>
    </recommendedName>
</protein>
<name>V6LED6_9EUKA</name>
<sequence length="804" mass="92791">MSHNPRLVVHEIFQNQGISATILKIKDFQLLINCGIRQPYEQFFEQYKQLAPELSAIIITSPSQLCCGALPFLRHFGYRGQFFIPEFLFEEIRLTIDDMRYQTITDYNNHIPIDEHLQPLFQTDLFSIEQKRDLQLNSWIVLNQQVSVLIIQQSVDQIAINLKTDYFREEIFFAEHLFKTGRHALTKLGLQNLQLAISGEPKKIPALQIANSKQISTSLKNTISQNGQIFIPCDGIGSFLRTYENLQQELKQLNYFKKLKISLICDKAIPQNLKKYALGKSLFTIQKFDDSDVIFSLDATFLSGFSLLFLKEKINNPLNKLIICDLSQKTLESKIFQTLISAKIRGKKSVKIDSYDIEVREVSEKKTRTLRDELQLLNYEVLVEDLQNEHFESKYDVNQVIDMANSVYQFKYEDVYRQEGKFSGKKFLILTKEQKQYIINFIGNKTRDGLFLADFSSPVLQSCVKDEMKMFKIDKYKTYQIEFEQPKERIGFVQDLFQLKFLKFFTELLVEKSYLVCVNNQVTVQQGAEQNLIQEVNKNSIAAVNIPTFKSIFDDSIQVIQRNFVTDFEVEGVENQIQIKKKATGEYIEQKFTINCQIDVFDFDFYHNSSSSIPLLQKIAFNDKKVIVNPTGLEIEKFGSTSRYLMTKIPLQLTYEMFNISHWISLAFSQTSHMQKLILPNKNQVIQVMLERKSSSKLENQEENEDELFEICNKFHEHELPGGVLTVGGDAGAIEQICSGYKLESAVFEKGESWNGELCGVDVKFDDNRKVCNGINVKGRVSGRLMDLIDQLKGEFGGEFAVEP</sequence>
<evidence type="ECO:0000313" key="3">
    <source>
        <dbReference type="Proteomes" id="UP000018208"/>
    </source>
</evidence>
<evidence type="ECO:0008006" key="4">
    <source>
        <dbReference type="Google" id="ProtNLM"/>
    </source>
</evidence>